<evidence type="ECO:0000313" key="3">
    <source>
        <dbReference type="EMBL" id="KKI64983.1"/>
    </source>
</evidence>
<dbReference type="NCBIfam" id="NF001095">
    <property type="entry name" value="PRK00124.1"/>
    <property type="match status" value="1"/>
</dbReference>
<dbReference type="InterPro" id="IPR003791">
    <property type="entry name" value="UPF0178"/>
</dbReference>
<name>A0A0M2P505_STACC</name>
<evidence type="ECO:0000256" key="2">
    <source>
        <dbReference type="HAMAP-Rule" id="MF_00489"/>
    </source>
</evidence>
<dbReference type="HAMAP" id="MF_00489">
    <property type="entry name" value="UPF0178"/>
    <property type="match status" value="1"/>
</dbReference>
<dbReference type="PATRIC" id="fig|74704.6.peg.2229"/>
<dbReference type="PANTHER" id="PTHR35146:SF1">
    <property type="entry name" value="UPF0178 PROTEIN YAII"/>
    <property type="match status" value="1"/>
</dbReference>
<evidence type="ECO:0000313" key="4">
    <source>
        <dbReference type="Proteomes" id="UP000034455"/>
    </source>
</evidence>
<protein>
    <recommendedName>
        <fullName evidence="2">UPF0178 protein UF66_2166</fullName>
    </recommendedName>
</protein>
<gene>
    <name evidence="3" type="ORF">UF66_2166</name>
</gene>
<dbReference type="Proteomes" id="UP000034455">
    <property type="component" value="Unassembled WGS sequence"/>
</dbReference>
<evidence type="ECO:0000256" key="1">
    <source>
        <dbReference type="ARBA" id="ARBA00008522"/>
    </source>
</evidence>
<sequence>MTQVIIDGDACPVTNSVVELTQGTSIFVTVVRSFSHFSSKVQPDHVNIIYVDDGPDAVDYKIVKITQSEDIVITQDYGLASLLLNKAKVVMHHKGFVFNQNNINTLLEQRHASAQFRKSGGRTKGPSAFTADDIAIFEQNFLSIINDLSLFTEE</sequence>
<dbReference type="PANTHER" id="PTHR35146">
    <property type="entry name" value="UPF0178 PROTEIN YAII"/>
    <property type="match status" value="1"/>
</dbReference>
<comment type="similarity">
    <text evidence="1 2">Belongs to the UPF0178 family.</text>
</comment>
<dbReference type="AlphaFoldDB" id="A0A0M2P505"/>
<proteinExistence type="inferred from homology"/>
<dbReference type="GeneID" id="58098311"/>
<dbReference type="RefSeq" id="WP_019468232.1">
    <property type="nucleotide sequence ID" value="NZ_BKAS01000013.1"/>
</dbReference>
<dbReference type="Pfam" id="PF02639">
    <property type="entry name" value="DUF188"/>
    <property type="match status" value="1"/>
</dbReference>
<comment type="caution">
    <text evidence="3">The sequence shown here is derived from an EMBL/GenBank/DDBJ whole genome shotgun (WGS) entry which is preliminary data.</text>
</comment>
<accession>A0A0M2P505</accession>
<organism evidence="3 4">
    <name type="scientific">Staphylococcus cohnii subsp. cohnii</name>
    <dbReference type="NCBI Taxonomy" id="74704"/>
    <lineage>
        <taxon>Bacteria</taxon>
        <taxon>Bacillati</taxon>
        <taxon>Bacillota</taxon>
        <taxon>Bacilli</taxon>
        <taxon>Bacillales</taxon>
        <taxon>Staphylococcaceae</taxon>
        <taxon>Staphylococcus</taxon>
        <taxon>Staphylococcus cohnii species complex</taxon>
    </lineage>
</organism>
<dbReference type="EMBL" id="LAKJ01000004">
    <property type="protein sequence ID" value="KKI64983.1"/>
    <property type="molecule type" value="Genomic_DNA"/>
</dbReference>
<reference evidence="3 4" key="1">
    <citation type="submission" date="2015-03" db="EMBL/GenBank/DDBJ databases">
        <title>Genome Assembly of Staphylococcus cohnii subsp. cohnii strain G22B2.</title>
        <authorList>
            <person name="Nair G."/>
            <person name="Kaur G."/>
            <person name="Khatri I."/>
            <person name="Singh N.K."/>
            <person name="Sathyabama S."/>
            <person name="Maurya S.K."/>
            <person name="Subramanian S."/>
            <person name="Agrewala J.N."/>
            <person name="Mayilraj S."/>
        </authorList>
    </citation>
    <scope>NUCLEOTIDE SEQUENCE [LARGE SCALE GENOMIC DNA]</scope>
    <source>
        <strain evidence="3 4">G22B2</strain>
    </source>
</reference>